<dbReference type="AlphaFoldDB" id="A0A9N9QCS3"/>
<dbReference type="InterPro" id="IPR019826">
    <property type="entry name" value="Carboxylesterase_B_AS"/>
</dbReference>
<evidence type="ECO:0000259" key="5">
    <source>
        <dbReference type="Pfam" id="PF00135"/>
    </source>
</evidence>
<dbReference type="InterPro" id="IPR050654">
    <property type="entry name" value="AChE-related_enzymes"/>
</dbReference>
<dbReference type="Proteomes" id="UP000701801">
    <property type="component" value="Unassembled WGS sequence"/>
</dbReference>
<reference evidence="6" key="1">
    <citation type="submission" date="2021-07" db="EMBL/GenBank/DDBJ databases">
        <authorList>
            <person name="Durling M."/>
        </authorList>
    </citation>
    <scope>NUCLEOTIDE SEQUENCE</scope>
</reference>
<feature type="chain" id="PRO_5040534119" description="Carboxylic ester hydrolase" evidence="4">
    <location>
        <begin position="18"/>
        <end position="514"/>
    </location>
</feature>
<comment type="similarity">
    <text evidence="1 4">Belongs to the type-B carboxylesterase/lipase family.</text>
</comment>
<feature type="signal peptide" evidence="4">
    <location>
        <begin position="1"/>
        <end position="17"/>
    </location>
</feature>
<feature type="domain" description="Carboxylesterase type B" evidence="5">
    <location>
        <begin position="33"/>
        <end position="376"/>
    </location>
</feature>
<keyword evidence="7" id="KW-1185">Reference proteome</keyword>
<accession>A0A9N9QCS3</accession>
<comment type="caution">
    <text evidence="6">The sequence shown here is derived from an EMBL/GenBank/DDBJ whole genome shotgun (WGS) entry which is preliminary data.</text>
</comment>
<gene>
    <name evidence="6" type="ORF">HYALB_00001007</name>
</gene>
<dbReference type="PANTHER" id="PTHR43918">
    <property type="entry name" value="ACETYLCHOLINESTERASE"/>
    <property type="match status" value="1"/>
</dbReference>
<protein>
    <recommendedName>
        <fullName evidence="4">Carboxylic ester hydrolase</fullName>
        <ecNumber evidence="4">3.1.1.-</ecNumber>
    </recommendedName>
</protein>
<evidence type="ECO:0000256" key="4">
    <source>
        <dbReference type="RuleBase" id="RU361235"/>
    </source>
</evidence>
<dbReference type="InterPro" id="IPR000997">
    <property type="entry name" value="Cholinesterase"/>
</dbReference>
<dbReference type="GO" id="GO:0004104">
    <property type="term" value="F:cholinesterase activity"/>
    <property type="evidence" value="ECO:0007669"/>
    <property type="project" value="InterPro"/>
</dbReference>
<dbReference type="EMBL" id="CAJVRM010000684">
    <property type="protein sequence ID" value="CAG8982726.1"/>
    <property type="molecule type" value="Genomic_DNA"/>
</dbReference>
<evidence type="ECO:0000256" key="2">
    <source>
        <dbReference type="ARBA" id="ARBA00022801"/>
    </source>
</evidence>
<dbReference type="SUPFAM" id="SSF53474">
    <property type="entry name" value="alpha/beta-Hydrolases"/>
    <property type="match status" value="1"/>
</dbReference>
<name>A0A9N9QCS3_9HELO</name>
<evidence type="ECO:0000313" key="6">
    <source>
        <dbReference type="EMBL" id="CAG8982726.1"/>
    </source>
</evidence>
<keyword evidence="3" id="KW-1015">Disulfide bond</keyword>
<keyword evidence="2 4" id="KW-0378">Hydrolase</keyword>
<dbReference type="PROSITE" id="PS00122">
    <property type="entry name" value="CARBOXYLESTERASE_B_1"/>
    <property type="match status" value="1"/>
</dbReference>
<dbReference type="InterPro" id="IPR002018">
    <property type="entry name" value="CarbesteraseB"/>
</dbReference>
<evidence type="ECO:0000256" key="1">
    <source>
        <dbReference type="ARBA" id="ARBA00005964"/>
    </source>
</evidence>
<dbReference type="EC" id="3.1.1.-" evidence="4"/>
<evidence type="ECO:0000256" key="3">
    <source>
        <dbReference type="ARBA" id="ARBA00023157"/>
    </source>
</evidence>
<dbReference type="InterPro" id="IPR029058">
    <property type="entry name" value="AB_hydrolase_fold"/>
</dbReference>
<proteinExistence type="inferred from homology"/>
<dbReference type="PRINTS" id="PR00878">
    <property type="entry name" value="CHOLNESTRASE"/>
</dbReference>
<organism evidence="6 7">
    <name type="scientific">Hymenoscyphus albidus</name>
    <dbReference type="NCBI Taxonomy" id="595503"/>
    <lineage>
        <taxon>Eukaryota</taxon>
        <taxon>Fungi</taxon>
        <taxon>Dikarya</taxon>
        <taxon>Ascomycota</taxon>
        <taxon>Pezizomycotina</taxon>
        <taxon>Leotiomycetes</taxon>
        <taxon>Helotiales</taxon>
        <taxon>Helotiaceae</taxon>
        <taxon>Hymenoscyphus</taxon>
    </lineage>
</organism>
<dbReference type="PANTHER" id="PTHR43918:SF4">
    <property type="entry name" value="CARBOXYLIC ESTER HYDROLASE"/>
    <property type="match status" value="1"/>
</dbReference>
<dbReference type="Pfam" id="PF00135">
    <property type="entry name" value="COesterase"/>
    <property type="match status" value="1"/>
</dbReference>
<sequence>MKLFGVLTAWFLSFASASQAPDDCPPNNFTVGQIVNTSSGNILGHAAPNHPEVSEYLGIPFGQTPVGDLRFAAPVKYVGSSIINASTFSWGFSCVPQRSSPPSGTSFKPETIAASNITAVGLQFFNLVSDSPGVAYDEDCLFLNVWSKTQTGERKKAVMVFIHGGGFNGGTSSLPIQNGAALTAKEDVIIVSFNYRLSILGFPGNPNTQNNLALLDQRFAMDFVRDNIENFGGDPARITLFGQSAGAMSTDFYSYACASDPIAAGIIAQSGTVHSFGLPYTQEAAASNWYGTTAALGCGNASTNSTEILTCMRKVEVDALMKAIPNTGLNAILSLFGPTADNTIIFSDYTQRTPANIPVLIGNTDYEGGLFRTQLALSNTTFPDWAWDAYNLAGYTCPSGLRANHRGAYDGAELPVLFGTADSFGKSTAIEEEIASYIQGAWTTFAKDPTKGLLSYADGWPLYDPTKETLVRLAYEDKVGSNLAFPLVYGEYEGCCVANFTALIYQFLGPLLGS</sequence>
<evidence type="ECO:0000313" key="7">
    <source>
        <dbReference type="Proteomes" id="UP000701801"/>
    </source>
</evidence>
<dbReference type="Gene3D" id="3.40.50.1820">
    <property type="entry name" value="alpha/beta hydrolase"/>
    <property type="match status" value="2"/>
</dbReference>
<dbReference type="OrthoDB" id="408631at2759"/>
<keyword evidence="4" id="KW-0732">Signal</keyword>